<dbReference type="RefSeq" id="XP_060452131.1">
    <property type="nucleotide sequence ID" value="XM_060581923.1"/>
</dbReference>
<organism evidence="2 3">
    <name type="scientific">Colletotrichum phormii</name>
    <dbReference type="NCBI Taxonomy" id="359342"/>
    <lineage>
        <taxon>Eukaryota</taxon>
        <taxon>Fungi</taxon>
        <taxon>Dikarya</taxon>
        <taxon>Ascomycota</taxon>
        <taxon>Pezizomycotina</taxon>
        <taxon>Sordariomycetes</taxon>
        <taxon>Hypocreomycetidae</taxon>
        <taxon>Glomerellales</taxon>
        <taxon>Glomerellaceae</taxon>
        <taxon>Colletotrichum</taxon>
        <taxon>Colletotrichum acutatum species complex</taxon>
    </lineage>
</organism>
<evidence type="ECO:0000313" key="3">
    <source>
        <dbReference type="Proteomes" id="UP001243989"/>
    </source>
</evidence>
<dbReference type="GeneID" id="85466785"/>
<dbReference type="AlphaFoldDB" id="A0AAJ0EM00"/>
<gene>
    <name evidence="2" type="ORF">BDP81DRAFT_15298</name>
</gene>
<evidence type="ECO:0000256" key="1">
    <source>
        <dbReference type="SAM" id="MobiDB-lite"/>
    </source>
</evidence>
<comment type="caution">
    <text evidence="2">The sequence shown here is derived from an EMBL/GenBank/DDBJ whole genome shotgun (WGS) entry which is preliminary data.</text>
</comment>
<proteinExistence type="predicted"/>
<evidence type="ECO:0000313" key="2">
    <source>
        <dbReference type="EMBL" id="KAK1656087.1"/>
    </source>
</evidence>
<dbReference type="Proteomes" id="UP001243989">
    <property type="component" value="Unassembled WGS sequence"/>
</dbReference>
<accession>A0AAJ0EM00</accession>
<keyword evidence="3" id="KW-1185">Reference proteome</keyword>
<dbReference type="EMBL" id="JAHMHQ010000001">
    <property type="protein sequence ID" value="KAK1656087.1"/>
    <property type="molecule type" value="Genomic_DNA"/>
</dbReference>
<feature type="region of interest" description="Disordered" evidence="1">
    <location>
        <begin position="134"/>
        <end position="168"/>
    </location>
</feature>
<sequence>MRLLRKQFSCGSATAQARISFRRECTVLPIPGFLPAPSLTSLGRTISKMAPPFRCLSSCKYVQLVVVRYPLKSRENLLPGHLHCTKRYFVVNTDAFASATIDLNPLASMYDKDYGKTSMLGTYSEGSLFEFGNSAETSPAHPQQPIKTPELKHSLYLHNPQRRLSHRR</sequence>
<protein>
    <submittedName>
        <fullName evidence="2">Uncharacterized protein</fullName>
    </submittedName>
</protein>
<name>A0AAJ0EM00_9PEZI</name>
<reference evidence="2" key="1">
    <citation type="submission" date="2021-06" db="EMBL/GenBank/DDBJ databases">
        <title>Comparative genomics, transcriptomics and evolutionary studies reveal genomic signatures of adaptation to plant cell wall in hemibiotrophic fungi.</title>
        <authorList>
            <consortium name="DOE Joint Genome Institute"/>
            <person name="Baroncelli R."/>
            <person name="Diaz J.F."/>
            <person name="Benocci T."/>
            <person name="Peng M."/>
            <person name="Battaglia E."/>
            <person name="Haridas S."/>
            <person name="Andreopoulos W."/>
            <person name="Labutti K."/>
            <person name="Pangilinan J."/>
            <person name="Floch G.L."/>
            <person name="Makela M.R."/>
            <person name="Henrissat B."/>
            <person name="Grigoriev I.V."/>
            <person name="Crouch J.A."/>
            <person name="De Vries R.P."/>
            <person name="Sukno S.A."/>
            <person name="Thon M.R."/>
        </authorList>
    </citation>
    <scope>NUCLEOTIDE SEQUENCE</scope>
    <source>
        <strain evidence="2">CBS 102054</strain>
    </source>
</reference>